<feature type="region of interest" description="Disordered" evidence="4">
    <location>
        <begin position="56"/>
        <end position="91"/>
    </location>
</feature>
<evidence type="ECO:0000256" key="1">
    <source>
        <dbReference type="ARBA" id="ARBA00022737"/>
    </source>
</evidence>
<evidence type="ECO:0000313" key="6">
    <source>
        <dbReference type="Proteomes" id="UP001148614"/>
    </source>
</evidence>
<keyword evidence="1" id="KW-0677">Repeat</keyword>
<name>A0A9W8N6L5_9PEZI</name>
<sequence length="199" mass="22269">MHAFAVDGVWEASELRPYFRHIRPRLGSNTLRTQYILPAPTYYLIRKLVLEEELGMKSPRSRSSDQQQQHLADHVSSLSTQADPKLSQRKDEDGRLPIHWAASANQHPMVLLLSQQKSFDPDVEVKEKGPTTCKKGGHGLQKLPYADLRSQDDSGWTPLMIAASVKDGDAIVELLLSRGADVNQKNQNGQVCLPLSLYS</sequence>
<evidence type="ECO:0000256" key="2">
    <source>
        <dbReference type="ARBA" id="ARBA00023043"/>
    </source>
</evidence>
<keyword evidence="6" id="KW-1185">Reference proteome</keyword>
<dbReference type="PROSITE" id="PS50297">
    <property type="entry name" value="ANK_REP_REGION"/>
    <property type="match status" value="1"/>
</dbReference>
<dbReference type="PANTHER" id="PTHR24180">
    <property type="entry name" value="CYCLIN-DEPENDENT KINASE INHIBITOR 2C-RELATED"/>
    <property type="match status" value="1"/>
</dbReference>
<dbReference type="InterPro" id="IPR036770">
    <property type="entry name" value="Ankyrin_rpt-contain_sf"/>
</dbReference>
<evidence type="ECO:0000313" key="5">
    <source>
        <dbReference type="EMBL" id="KAJ3559271.1"/>
    </source>
</evidence>
<dbReference type="SUPFAM" id="SSF48403">
    <property type="entry name" value="Ankyrin repeat"/>
    <property type="match status" value="1"/>
</dbReference>
<feature type="repeat" description="ANK" evidence="3">
    <location>
        <begin position="154"/>
        <end position="187"/>
    </location>
</feature>
<evidence type="ECO:0000256" key="4">
    <source>
        <dbReference type="SAM" id="MobiDB-lite"/>
    </source>
</evidence>
<keyword evidence="2 3" id="KW-0040">ANK repeat</keyword>
<evidence type="ECO:0000256" key="3">
    <source>
        <dbReference type="PROSITE-ProRule" id="PRU00023"/>
    </source>
</evidence>
<dbReference type="SMART" id="SM00248">
    <property type="entry name" value="ANK"/>
    <property type="match status" value="2"/>
</dbReference>
<protein>
    <submittedName>
        <fullName evidence="5">Uncharacterized protein</fullName>
    </submittedName>
</protein>
<dbReference type="InterPro" id="IPR002110">
    <property type="entry name" value="Ankyrin_rpt"/>
</dbReference>
<reference evidence="5" key="1">
    <citation type="submission" date="2022-07" db="EMBL/GenBank/DDBJ databases">
        <title>Genome Sequence of Xylaria arbuscula.</title>
        <authorList>
            <person name="Buettner E."/>
        </authorList>
    </citation>
    <scope>NUCLEOTIDE SEQUENCE</scope>
    <source>
        <strain evidence="5">VT107</strain>
    </source>
</reference>
<dbReference type="AlphaFoldDB" id="A0A9W8N6L5"/>
<dbReference type="Pfam" id="PF12796">
    <property type="entry name" value="Ank_2"/>
    <property type="match status" value="1"/>
</dbReference>
<organism evidence="5 6">
    <name type="scientific">Xylaria arbuscula</name>
    <dbReference type="NCBI Taxonomy" id="114810"/>
    <lineage>
        <taxon>Eukaryota</taxon>
        <taxon>Fungi</taxon>
        <taxon>Dikarya</taxon>
        <taxon>Ascomycota</taxon>
        <taxon>Pezizomycotina</taxon>
        <taxon>Sordariomycetes</taxon>
        <taxon>Xylariomycetidae</taxon>
        <taxon>Xylariales</taxon>
        <taxon>Xylariaceae</taxon>
        <taxon>Xylaria</taxon>
    </lineage>
</organism>
<gene>
    <name evidence="5" type="ORF">NPX13_g9557</name>
</gene>
<comment type="caution">
    <text evidence="5">The sequence shown here is derived from an EMBL/GenBank/DDBJ whole genome shotgun (WGS) entry which is preliminary data.</text>
</comment>
<dbReference type="Gene3D" id="1.25.40.20">
    <property type="entry name" value="Ankyrin repeat-containing domain"/>
    <property type="match status" value="1"/>
</dbReference>
<dbReference type="VEuPathDB" id="FungiDB:F4678DRAFT_475648"/>
<dbReference type="PROSITE" id="PS50088">
    <property type="entry name" value="ANK_REPEAT"/>
    <property type="match status" value="1"/>
</dbReference>
<accession>A0A9W8N6L5</accession>
<proteinExistence type="predicted"/>
<dbReference type="InterPro" id="IPR051637">
    <property type="entry name" value="Ank_repeat_dom-contain_49"/>
</dbReference>
<dbReference type="EMBL" id="JANPWZ010002389">
    <property type="protein sequence ID" value="KAJ3559271.1"/>
    <property type="molecule type" value="Genomic_DNA"/>
</dbReference>
<dbReference type="PRINTS" id="PR01415">
    <property type="entry name" value="ANKYRIN"/>
</dbReference>
<dbReference type="Proteomes" id="UP001148614">
    <property type="component" value="Unassembled WGS sequence"/>
</dbReference>
<dbReference type="PANTHER" id="PTHR24180:SF45">
    <property type="entry name" value="POLY [ADP-RIBOSE] POLYMERASE TANKYRASE"/>
    <property type="match status" value="1"/>
</dbReference>